<dbReference type="InterPro" id="IPR004088">
    <property type="entry name" value="KH_dom_type_1"/>
</dbReference>
<comment type="caution">
    <text evidence="6">The sequence shown here is derived from an EMBL/GenBank/DDBJ whole genome shotgun (WGS) entry which is preliminary data.</text>
</comment>
<dbReference type="PROSITE" id="PS50084">
    <property type="entry name" value="KH_TYPE_1"/>
    <property type="match status" value="8"/>
</dbReference>
<protein>
    <recommendedName>
        <fullName evidence="5">PASTA domain-containing protein</fullName>
    </recommendedName>
</protein>
<dbReference type="InterPro" id="IPR004087">
    <property type="entry name" value="KH_dom"/>
</dbReference>
<feature type="domain" description="PASTA" evidence="5">
    <location>
        <begin position="167"/>
        <end position="238"/>
    </location>
</feature>
<name>A0AAV5A136_9AGAM</name>
<dbReference type="PROSITE" id="PS51178">
    <property type="entry name" value="PASTA"/>
    <property type="match status" value="1"/>
</dbReference>
<feature type="region of interest" description="Disordered" evidence="4">
    <location>
        <begin position="1137"/>
        <end position="1161"/>
    </location>
</feature>
<keyword evidence="1" id="KW-0677">Repeat</keyword>
<dbReference type="Pfam" id="PF24668">
    <property type="entry name" value="KH_Vigilin"/>
    <property type="match status" value="1"/>
</dbReference>
<sequence length="1282" mass="140261">MAAFSAADLQRRHELEGTPDPFPSLDGRDDIPPQPVGSDGPSVLDTESAVAFPSLAPSAPAKLPASQLAWSNTPRINPTVVKTTGVSDSFDLAAVDLSRVGRDNKPGTLSDAMKTIMFRFKVKVEASTQRKSGYTTFFIKGESEREVEKAKRQLIANLSPHVLVKFNVPASTIPSIIGSKGATLKQIRDQTGVKVDIPRRDAGEIDATGNGYANGASPRPGTPTEDNEESLIPITVQGAASSVEEAKAHILAIVTAKTSKTSQRIRDIPAHLVSFVLSRQSFYKAAATPEEELHLFYKSAEREISIEGDRNAVNGATERVKLAIEDLTKNLKNASIQLPKRQHHLLMGDGIQEIFVKSRCTVTLPDINEDGEEVRIWGFPHNLSSGLQAVMERANSQYIHEFPLPGPVNFTTELLTYIEQTSYTKVLAPDNQGVTIYLPSLTTVSKKPNVNVEFVGEKAAVDSSVRKLSELIGRLHSGTKTVEIDWLLHQTVQGRNSKKLKQLHDAHNVTVYFPQDSAESSSVVLVYDPFSSSASSVPDEKIKHLEEVSKELQKMVKESADVKSVNLQVDRKWHDAIIGWNGTTLNDIIGEDHGLVVRFGAEARKLLKLVDSQDDDIVAIRGVSADVDRASNEILRIVQEAKNEEIDNSYVGVHVAFCLSVEFEIPREFVGKIVGTQGTGVNRYEKYTPAPQLSLTSLISIREQLSVKLDFQNELDEKEKEKDSKKKKNTNSVPSSKSKVKIVGKKENVEEAKRRILANVERLVDETAEVIRVPRQYHASIIGQSGKYVLRLEEKYGVKITFGREGQETSETGKSRESLKSDEVLIKGGKKGVSGAKAEILDACIIHAVEFEKESNNTLTFTVPARTISRILGKGGASIAVIRDETDAQIDVEKPGDGVDTVTITAKGTKKAISAAKAAILSIVENITAETVVNLTIENKYHRSLIGAGGQELKDLIIRCGGPADGKAQATLVHFPRQSEPSDEVRLRGEPTLVQKVKTELEKAVEILRDRVISGVIVPSAQHKIMIGRGGQHLNELQDRHKTQIQFPGSRSYQQIGDPQNAAELEGADPADIVKVLGPKIAVEKTIDDIKKQIRAPPVDTIKEVISVPLKYQNSILQQGNLIRNLRSYGVHVDYPAVPSNASNPPRRPSGVARIDDDDSDPKKVQWEVLSNYQDAEEGSSDWTLRAKDQAALDKAKSLIDAAIERAQKAAYVGFLTVSDRSVFPRIVGSKGSNVSRLRLETGADITVGRDDNIITIVGPKESLQAAKEAIIEIVESRGRKN</sequence>
<dbReference type="GO" id="GO:0003723">
    <property type="term" value="F:RNA binding"/>
    <property type="evidence" value="ECO:0007669"/>
    <property type="project" value="UniProtKB-UniRule"/>
</dbReference>
<dbReference type="SMART" id="SM00322">
    <property type="entry name" value="KH"/>
    <property type="match status" value="9"/>
</dbReference>
<dbReference type="InterPro" id="IPR005543">
    <property type="entry name" value="PASTA_dom"/>
</dbReference>
<keyword evidence="2 3" id="KW-0694">RNA-binding</keyword>
<evidence type="ECO:0000256" key="1">
    <source>
        <dbReference type="ARBA" id="ARBA00022737"/>
    </source>
</evidence>
<dbReference type="Gene3D" id="3.30.1370.10">
    <property type="entry name" value="K Homology domain, type 1"/>
    <property type="match status" value="8"/>
</dbReference>
<evidence type="ECO:0000256" key="3">
    <source>
        <dbReference type="PROSITE-ProRule" id="PRU00117"/>
    </source>
</evidence>
<evidence type="ECO:0000256" key="2">
    <source>
        <dbReference type="ARBA" id="ARBA00022884"/>
    </source>
</evidence>
<dbReference type="Proteomes" id="UP001050691">
    <property type="component" value="Unassembled WGS sequence"/>
</dbReference>
<dbReference type="SUPFAM" id="SSF54791">
    <property type="entry name" value="Eukaryotic type KH-domain (KH-domain type I)"/>
    <property type="match status" value="8"/>
</dbReference>
<dbReference type="InterPro" id="IPR057778">
    <property type="entry name" value="KH_Vigilin_N"/>
</dbReference>
<keyword evidence="7" id="KW-1185">Reference proteome</keyword>
<evidence type="ECO:0000313" key="7">
    <source>
        <dbReference type="Proteomes" id="UP001050691"/>
    </source>
</evidence>
<reference evidence="6" key="1">
    <citation type="submission" date="2021-10" db="EMBL/GenBank/DDBJ databases">
        <title>De novo Genome Assembly of Clathrus columnatus (Basidiomycota, Fungi) Using Illumina and Nanopore Sequence Data.</title>
        <authorList>
            <person name="Ogiso-Tanaka E."/>
            <person name="Itagaki H."/>
            <person name="Hosoya T."/>
            <person name="Hosaka K."/>
        </authorList>
    </citation>
    <scope>NUCLEOTIDE SEQUENCE</scope>
    <source>
        <strain evidence="6">MO-923</strain>
    </source>
</reference>
<dbReference type="PANTHER" id="PTHR10288">
    <property type="entry name" value="KH DOMAIN CONTAINING RNA BINDING PROTEIN"/>
    <property type="match status" value="1"/>
</dbReference>
<feature type="region of interest" description="Disordered" evidence="4">
    <location>
        <begin position="201"/>
        <end position="228"/>
    </location>
</feature>
<accession>A0AAV5A136</accession>
<proteinExistence type="predicted"/>
<dbReference type="EMBL" id="BPWL01000001">
    <property type="protein sequence ID" value="GJJ06343.1"/>
    <property type="molecule type" value="Genomic_DNA"/>
</dbReference>
<feature type="region of interest" description="Disordered" evidence="4">
    <location>
        <begin position="716"/>
        <end position="741"/>
    </location>
</feature>
<evidence type="ECO:0000313" key="6">
    <source>
        <dbReference type="EMBL" id="GJJ06343.1"/>
    </source>
</evidence>
<dbReference type="Pfam" id="PF00013">
    <property type="entry name" value="KH_1"/>
    <property type="match status" value="6"/>
</dbReference>
<feature type="region of interest" description="Disordered" evidence="4">
    <location>
        <begin position="1"/>
        <end position="45"/>
    </location>
</feature>
<evidence type="ECO:0000256" key="4">
    <source>
        <dbReference type="SAM" id="MobiDB-lite"/>
    </source>
</evidence>
<dbReference type="InterPro" id="IPR036612">
    <property type="entry name" value="KH_dom_type_1_sf"/>
</dbReference>
<gene>
    <name evidence="6" type="ORF">Clacol_000534</name>
</gene>
<organism evidence="6 7">
    <name type="scientific">Clathrus columnatus</name>
    <dbReference type="NCBI Taxonomy" id="1419009"/>
    <lineage>
        <taxon>Eukaryota</taxon>
        <taxon>Fungi</taxon>
        <taxon>Dikarya</taxon>
        <taxon>Basidiomycota</taxon>
        <taxon>Agaricomycotina</taxon>
        <taxon>Agaricomycetes</taxon>
        <taxon>Phallomycetidae</taxon>
        <taxon>Phallales</taxon>
        <taxon>Clathraceae</taxon>
        <taxon>Clathrus</taxon>
    </lineage>
</organism>
<evidence type="ECO:0000259" key="5">
    <source>
        <dbReference type="PROSITE" id="PS51178"/>
    </source>
</evidence>